<accession>A0ABV8UBG0</accession>
<comment type="caution">
    <text evidence="3">The sequence shown here is derived from an EMBL/GenBank/DDBJ whole genome shotgun (WGS) entry which is preliminary data.</text>
</comment>
<reference evidence="4" key="1">
    <citation type="journal article" date="2019" name="Int. J. Syst. Evol. Microbiol.">
        <title>The Global Catalogue of Microorganisms (GCM) 10K type strain sequencing project: providing services to taxonomists for standard genome sequencing and annotation.</title>
        <authorList>
            <consortium name="The Broad Institute Genomics Platform"/>
            <consortium name="The Broad Institute Genome Sequencing Center for Infectious Disease"/>
            <person name="Wu L."/>
            <person name="Ma J."/>
        </authorList>
    </citation>
    <scope>NUCLEOTIDE SEQUENCE [LARGE SCALE GENOMIC DNA]</scope>
    <source>
        <strain evidence="4">CGMCC 1.15304</strain>
    </source>
</reference>
<dbReference type="SUPFAM" id="SSF53756">
    <property type="entry name" value="UDP-Glycosyltransferase/glycogen phosphorylase"/>
    <property type="match status" value="1"/>
</dbReference>
<organism evidence="3 4">
    <name type="scientific">Kordiimonas lipolytica</name>
    <dbReference type="NCBI Taxonomy" id="1662421"/>
    <lineage>
        <taxon>Bacteria</taxon>
        <taxon>Pseudomonadati</taxon>
        <taxon>Pseudomonadota</taxon>
        <taxon>Alphaproteobacteria</taxon>
        <taxon>Kordiimonadales</taxon>
        <taxon>Kordiimonadaceae</taxon>
        <taxon>Kordiimonas</taxon>
    </lineage>
</organism>
<dbReference type="CDD" id="cd03801">
    <property type="entry name" value="GT4_PimA-like"/>
    <property type="match status" value="1"/>
</dbReference>
<dbReference type="PANTHER" id="PTHR45947:SF3">
    <property type="entry name" value="SULFOQUINOVOSYL TRANSFERASE SQD2"/>
    <property type="match status" value="1"/>
</dbReference>
<dbReference type="Pfam" id="PF00534">
    <property type="entry name" value="Glycos_transf_1"/>
    <property type="match status" value="1"/>
</dbReference>
<sequence>MINPFRILHVFPSFEVGGAQRRVVNQINAQTGNFTHSVFAMDGCYEALSLIKDIGPIPEMPAALDKMGVLSSVKACRQLLKDFGPDLLVTYNWGSVEWALANRFLRVCPTIQIQDGFGKEEQHRELTRRRLVRSFAYRGCDAVIVPSRTLEKVARESWHLRADKLHYVPNGIDIGRFICPPDRGLMKKLDLTNDDRIIGTVAGLRPEKNITRLINAFGQIAGLYQDAKLVIVGSGSEELALKAHADQLGLAKRIVFTGAMANPETIIPTFEVFALSSDTEQMPLSVIEAMACGLPIVSTDVGDIRQMVCKENQRFIHGRDDRSLVKSLSAMLERRDNGLRIGPSNQQKAKKDYSVKAMVDQYEALFWQAVRDFKI</sequence>
<dbReference type="InterPro" id="IPR028098">
    <property type="entry name" value="Glyco_trans_4-like_N"/>
</dbReference>
<dbReference type="Pfam" id="PF13439">
    <property type="entry name" value="Glyco_transf_4"/>
    <property type="match status" value="1"/>
</dbReference>
<dbReference type="Proteomes" id="UP001595776">
    <property type="component" value="Unassembled WGS sequence"/>
</dbReference>
<keyword evidence="3" id="KW-0808">Transferase</keyword>
<proteinExistence type="predicted"/>
<keyword evidence="4" id="KW-1185">Reference proteome</keyword>
<dbReference type="EMBL" id="JBHSCR010000005">
    <property type="protein sequence ID" value="MFC4348010.1"/>
    <property type="molecule type" value="Genomic_DNA"/>
</dbReference>
<evidence type="ECO:0000259" key="1">
    <source>
        <dbReference type="Pfam" id="PF00534"/>
    </source>
</evidence>
<feature type="domain" description="Glycosyltransferase subfamily 4-like N-terminal" evidence="2">
    <location>
        <begin position="16"/>
        <end position="175"/>
    </location>
</feature>
<keyword evidence="3" id="KW-0328">Glycosyltransferase</keyword>
<dbReference type="InterPro" id="IPR050194">
    <property type="entry name" value="Glycosyltransferase_grp1"/>
</dbReference>
<evidence type="ECO:0000313" key="3">
    <source>
        <dbReference type="EMBL" id="MFC4348010.1"/>
    </source>
</evidence>
<dbReference type="EC" id="2.4.-.-" evidence="3"/>
<feature type="domain" description="Glycosyl transferase family 1" evidence="1">
    <location>
        <begin position="186"/>
        <end position="337"/>
    </location>
</feature>
<dbReference type="GO" id="GO:0016757">
    <property type="term" value="F:glycosyltransferase activity"/>
    <property type="evidence" value="ECO:0007669"/>
    <property type="project" value="UniProtKB-KW"/>
</dbReference>
<evidence type="ECO:0000313" key="4">
    <source>
        <dbReference type="Proteomes" id="UP001595776"/>
    </source>
</evidence>
<protein>
    <submittedName>
        <fullName evidence="3">Glycosyltransferase family 4 protein</fullName>
        <ecNumber evidence="3">2.4.-.-</ecNumber>
    </submittedName>
</protein>
<gene>
    <name evidence="3" type="ORF">ACFO5Q_09155</name>
</gene>
<dbReference type="PANTHER" id="PTHR45947">
    <property type="entry name" value="SULFOQUINOVOSYL TRANSFERASE SQD2"/>
    <property type="match status" value="1"/>
</dbReference>
<name>A0ABV8UBG0_9PROT</name>
<dbReference type="InterPro" id="IPR001296">
    <property type="entry name" value="Glyco_trans_1"/>
</dbReference>
<evidence type="ECO:0000259" key="2">
    <source>
        <dbReference type="Pfam" id="PF13439"/>
    </source>
</evidence>
<dbReference type="RefSeq" id="WP_156432050.1">
    <property type="nucleotide sequence ID" value="NZ_JBHSCR010000005.1"/>
</dbReference>
<dbReference type="Gene3D" id="3.40.50.2000">
    <property type="entry name" value="Glycogen Phosphorylase B"/>
    <property type="match status" value="2"/>
</dbReference>